<dbReference type="Proteomes" id="UP000238308">
    <property type="component" value="Unassembled WGS sequence"/>
</dbReference>
<name>A0A2T0XGV4_9BURK</name>
<dbReference type="OrthoDB" id="165209at2"/>
<dbReference type="EMBL" id="PVTV01000013">
    <property type="protein sequence ID" value="PRY98184.1"/>
    <property type="molecule type" value="Genomic_DNA"/>
</dbReference>
<evidence type="ECO:0000313" key="7">
    <source>
        <dbReference type="EMBL" id="PRY98184.1"/>
    </source>
</evidence>
<dbReference type="Gene3D" id="1.10.443.10">
    <property type="entry name" value="Intergrase catalytic core"/>
    <property type="match status" value="1"/>
</dbReference>
<dbReference type="InterPro" id="IPR011010">
    <property type="entry name" value="DNA_brk_join_enz"/>
</dbReference>
<dbReference type="Pfam" id="PF00589">
    <property type="entry name" value="Phage_integrase"/>
    <property type="match status" value="1"/>
</dbReference>
<dbReference type="CDD" id="cd00397">
    <property type="entry name" value="DNA_BRE_C"/>
    <property type="match status" value="1"/>
</dbReference>
<evidence type="ECO:0000313" key="8">
    <source>
        <dbReference type="Proteomes" id="UP000238308"/>
    </source>
</evidence>
<evidence type="ECO:0000256" key="4">
    <source>
        <dbReference type="ARBA" id="ARBA00023125"/>
    </source>
</evidence>
<dbReference type="AlphaFoldDB" id="A0A2T0XGV4"/>
<feature type="domain" description="Tyr recombinase" evidence="6">
    <location>
        <begin position="134"/>
        <end position="323"/>
    </location>
</feature>
<dbReference type="InterPro" id="IPR013762">
    <property type="entry name" value="Integrase-like_cat_sf"/>
</dbReference>
<comment type="function">
    <text evidence="1">Required for the transposition of the insertion element.</text>
</comment>
<keyword evidence="8" id="KW-1185">Reference proteome</keyword>
<dbReference type="GO" id="GO:0015074">
    <property type="term" value="P:DNA integration"/>
    <property type="evidence" value="ECO:0007669"/>
    <property type="project" value="InterPro"/>
</dbReference>
<dbReference type="RefSeq" id="WP_146129751.1">
    <property type="nucleotide sequence ID" value="NZ_PVTV01000013.1"/>
</dbReference>
<evidence type="ECO:0000259" key="6">
    <source>
        <dbReference type="PROSITE" id="PS51898"/>
    </source>
</evidence>
<accession>A0A2T0XGV4</accession>
<keyword evidence="5" id="KW-0233">DNA recombination</keyword>
<dbReference type="GO" id="GO:0003677">
    <property type="term" value="F:DNA binding"/>
    <property type="evidence" value="ECO:0007669"/>
    <property type="project" value="UniProtKB-KW"/>
</dbReference>
<dbReference type="SUPFAM" id="SSF56349">
    <property type="entry name" value="DNA breaking-rejoining enzymes"/>
    <property type="match status" value="1"/>
</dbReference>
<proteinExistence type="inferred from homology"/>
<sequence length="679" mass="76944">MRSFGHMGQTYKLLAQEDDDYGASSDDPSPYSNWLKAVNEPIFHPLKLSDVSAIEEALINDLPINLDKVISTIISRNVEKFNKTSPLVAGYWRSASSGGQRQFADAKINPSRAEGVQREAIRPRGAIESQVFILQREHLSTWFGRVRKIADKTQAAYVKCLLLTGASPHELIRLKWADLDFDKQIMRINNGEAGERTIPLTPYLSRRLFELRDARPIEPRGLSSNDGQLSLGEFPIPSQKVFVRLQTKNGGIRLSLTAYENALANAGLSALTLMSLRESFAAYCARAGVPLDIVHQITGNNNKGFQRQHPNKRSLEVLRMWHNKVESWILAHVDSHTGTVPQDAISQQDQVEIETPDENAVTVEAQLLDKNLSQPSELDDRILMLYAKGLSPHEIVVTFKEVCDMDVSTNTITKVIDQVTEQVTAWQNRPLPAVYPVVYLDRIELKIQDGPQVVSKPLYLAVGLNAKGYKDILGFWLSEERGVPFWTAVLKELKNRGIQDILIACVDGIKGFSEAIEGEYPQTRLQICIFHMVRSSLEYVTPRDCSAISNDLKRIYQATNEDQALAELELFDNKWGTRYPHTRQSWTTHWPELRTLFTGPPEIRKAIYTSNVMEPLNKAIRSATKHREIFPTDRSAKEVIYLVLEEQLKKWVMPIRNWNLARSRFEVEFGNLLVADANE</sequence>
<dbReference type="PANTHER" id="PTHR33217">
    <property type="entry name" value="TRANSPOSASE FOR INSERTION SEQUENCE ELEMENT IS1081"/>
    <property type="match status" value="1"/>
</dbReference>
<evidence type="ECO:0000256" key="1">
    <source>
        <dbReference type="ARBA" id="ARBA00002190"/>
    </source>
</evidence>
<dbReference type="PROSITE" id="PS51898">
    <property type="entry name" value="TYR_RECOMBINASE"/>
    <property type="match status" value="1"/>
</dbReference>
<evidence type="ECO:0000256" key="2">
    <source>
        <dbReference type="ARBA" id="ARBA00010961"/>
    </source>
</evidence>
<dbReference type="GO" id="GO:0004803">
    <property type="term" value="F:transposase activity"/>
    <property type="evidence" value="ECO:0007669"/>
    <property type="project" value="InterPro"/>
</dbReference>
<protein>
    <submittedName>
        <fullName evidence="7">Transposase-like protein</fullName>
    </submittedName>
</protein>
<dbReference type="PANTHER" id="PTHR33217:SF5">
    <property type="entry name" value="MUTATOR FAMILY TRANSPOSASE"/>
    <property type="match status" value="1"/>
</dbReference>
<keyword evidence="4" id="KW-0238">DNA-binding</keyword>
<dbReference type="InterPro" id="IPR001207">
    <property type="entry name" value="Transposase_mutator"/>
</dbReference>
<dbReference type="NCBIfam" id="NF033543">
    <property type="entry name" value="transpos_IS256"/>
    <property type="match status" value="1"/>
</dbReference>
<organism evidence="7 8">
    <name type="scientific">Jezberella montanilacus</name>
    <dbReference type="NCBI Taxonomy" id="323426"/>
    <lineage>
        <taxon>Bacteria</taxon>
        <taxon>Pseudomonadati</taxon>
        <taxon>Pseudomonadota</taxon>
        <taxon>Betaproteobacteria</taxon>
        <taxon>Burkholderiales</taxon>
        <taxon>Alcaligenaceae</taxon>
        <taxon>Jezberella</taxon>
    </lineage>
</organism>
<evidence type="ECO:0000256" key="3">
    <source>
        <dbReference type="ARBA" id="ARBA00022578"/>
    </source>
</evidence>
<gene>
    <name evidence="7" type="ORF">BCM14_1901</name>
</gene>
<reference evidence="7 8" key="1">
    <citation type="submission" date="2018-03" db="EMBL/GenBank/DDBJ databases">
        <title>Genomic Encyclopedia of Type Strains, Phase III (KMG-III): the genomes of soil and plant-associated and newly described type strains.</title>
        <authorList>
            <person name="Whitman W."/>
        </authorList>
    </citation>
    <scope>NUCLEOTIDE SEQUENCE [LARGE SCALE GENOMIC DNA]</scope>
    <source>
        <strain evidence="7 8">MWH-P2sevCIIIb</strain>
    </source>
</reference>
<comment type="caution">
    <text evidence="7">The sequence shown here is derived from an EMBL/GenBank/DDBJ whole genome shotgun (WGS) entry which is preliminary data.</text>
</comment>
<dbReference type="Pfam" id="PF00872">
    <property type="entry name" value="Transposase_mut"/>
    <property type="match status" value="1"/>
</dbReference>
<evidence type="ECO:0000256" key="5">
    <source>
        <dbReference type="ARBA" id="ARBA00023172"/>
    </source>
</evidence>
<dbReference type="GO" id="GO:0006313">
    <property type="term" value="P:DNA transposition"/>
    <property type="evidence" value="ECO:0007669"/>
    <property type="project" value="InterPro"/>
</dbReference>
<dbReference type="InterPro" id="IPR002104">
    <property type="entry name" value="Integrase_catalytic"/>
</dbReference>
<keyword evidence="3" id="KW-0815">Transposition</keyword>
<comment type="similarity">
    <text evidence="2">Belongs to the transposase mutator family.</text>
</comment>